<evidence type="ECO:0000313" key="3">
    <source>
        <dbReference type="EMBL" id="SDG32099.1"/>
    </source>
</evidence>
<dbReference type="AlphaFoldDB" id="A0A1G7TBS8"/>
<dbReference type="STRING" id="659014.SAMN04487996_117145"/>
<keyword evidence="4" id="KW-1185">Reference proteome</keyword>
<gene>
    <name evidence="3" type="ORF">SAMN04487996_117145</name>
</gene>
<protein>
    <submittedName>
        <fullName evidence="3">Alginate export</fullName>
    </submittedName>
</protein>
<name>A0A1G7TBS8_9BACT</name>
<dbReference type="Pfam" id="PF13372">
    <property type="entry name" value="Alginate_exp"/>
    <property type="match status" value="1"/>
</dbReference>
<evidence type="ECO:0000256" key="1">
    <source>
        <dbReference type="SAM" id="SignalP"/>
    </source>
</evidence>
<keyword evidence="1" id="KW-0732">Signal</keyword>
<dbReference type="InterPro" id="IPR025388">
    <property type="entry name" value="Alginate_export_dom"/>
</dbReference>
<dbReference type="RefSeq" id="WP_229212868.1">
    <property type="nucleotide sequence ID" value="NZ_FNAN01000017.1"/>
</dbReference>
<accession>A0A1G7TBS8</accession>
<organism evidence="3 4">
    <name type="scientific">Dyadobacter soli</name>
    <dbReference type="NCBI Taxonomy" id="659014"/>
    <lineage>
        <taxon>Bacteria</taxon>
        <taxon>Pseudomonadati</taxon>
        <taxon>Bacteroidota</taxon>
        <taxon>Cytophagia</taxon>
        <taxon>Cytophagales</taxon>
        <taxon>Spirosomataceae</taxon>
        <taxon>Dyadobacter</taxon>
    </lineage>
</organism>
<feature type="domain" description="Alginate export" evidence="2">
    <location>
        <begin position="39"/>
        <end position="313"/>
    </location>
</feature>
<dbReference type="Proteomes" id="UP000198748">
    <property type="component" value="Unassembled WGS sequence"/>
</dbReference>
<evidence type="ECO:0000313" key="4">
    <source>
        <dbReference type="Proteomes" id="UP000198748"/>
    </source>
</evidence>
<dbReference type="EMBL" id="FNAN01000017">
    <property type="protein sequence ID" value="SDG32099.1"/>
    <property type="molecule type" value="Genomic_DNA"/>
</dbReference>
<proteinExistence type="predicted"/>
<feature type="signal peptide" evidence="1">
    <location>
        <begin position="1"/>
        <end position="29"/>
    </location>
</feature>
<sequence>MGSQFKQIRRSRYLATVLVLLLTARSLYAQSGDSLSRELIIDFEVRPRAEYRDNFMWTPADTVMPELFATQRNRLSITYRTNRLRLHASPQEIHVWGKSGRFSEVGNLNFFEAYAEPGISKYLSVRIGRQALSLDNGRIFSAAPWGQQSRSHEGIRFLYKKKLETDLTVAFTRPYAKRFDPAFSPVAAHNYKYLFVHHLKHKLTNQFTLTTINALDVFRRATGDQQYYRRITNGGRLEYSKQWFYATVNAYYQYGQNAASKKIRAYYIQPEVSANTGKTLFRLGAEILSGSNSRTPGNVSASFVPLYGVAWKFMGNMNLFTRFPADVNDKGLVNPYLFIIHQAGKKLSLRADSHLFYSQYPLLSGERAIDGTYLGFESDLSLNYKPVKALEIIYGFSFTIADKRMELLNKVPDSGKVPVWSYLMISFAPRLWYQKW</sequence>
<reference evidence="4" key="1">
    <citation type="submission" date="2016-10" db="EMBL/GenBank/DDBJ databases">
        <authorList>
            <person name="Varghese N."/>
            <person name="Submissions S."/>
        </authorList>
    </citation>
    <scope>NUCLEOTIDE SEQUENCE [LARGE SCALE GENOMIC DNA]</scope>
    <source>
        <strain evidence="4">DSM 25329</strain>
    </source>
</reference>
<feature type="chain" id="PRO_5011512131" evidence="1">
    <location>
        <begin position="30"/>
        <end position="436"/>
    </location>
</feature>
<evidence type="ECO:0000259" key="2">
    <source>
        <dbReference type="Pfam" id="PF13372"/>
    </source>
</evidence>